<dbReference type="AlphaFoldDB" id="L7ESR8"/>
<proteinExistence type="predicted"/>
<sequence length="122" mass="13367">MRGRAGIGRYLNRQLEVWRPTQVPDGAGGQSTTLVKQALPVRAKVDQPSPTERMVAAQAGSRHSHDVFLLPRADVRRGDELRGTDDLGHDQVFRVQSVVQPSTPVYSKALVELIQSEGEPDG</sequence>
<protein>
    <recommendedName>
        <fullName evidence="3">Phage head-tail adaptor</fullName>
    </recommendedName>
</protein>
<evidence type="ECO:0000313" key="2">
    <source>
        <dbReference type="Proteomes" id="UP000010931"/>
    </source>
</evidence>
<accession>L7ESR8</accession>
<dbReference type="Proteomes" id="UP000010931">
    <property type="component" value="Unassembled WGS sequence"/>
</dbReference>
<evidence type="ECO:0000313" key="1">
    <source>
        <dbReference type="EMBL" id="ELP61746.1"/>
    </source>
</evidence>
<dbReference type="Gene3D" id="2.40.10.270">
    <property type="entry name" value="Bacteriophage SPP1 head-tail adaptor protein"/>
    <property type="match status" value="1"/>
</dbReference>
<dbReference type="RefSeq" id="WP_006383336.1">
    <property type="nucleotide sequence ID" value="NZ_AEJB01000655.1"/>
</dbReference>
<dbReference type="InterPro" id="IPR038666">
    <property type="entry name" value="SSP1_head-tail_sf"/>
</dbReference>
<dbReference type="STRING" id="85558.T45_02321"/>
<dbReference type="Pfam" id="PF05521">
    <property type="entry name" value="Phage_HCP"/>
    <property type="match status" value="1"/>
</dbReference>
<comment type="caution">
    <text evidence="1">The sequence shown here is derived from an EMBL/GenBank/DDBJ whole genome shotgun (WGS) entry which is preliminary data.</text>
</comment>
<gene>
    <name evidence="1" type="ORF">STRTUCAR8_06452</name>
</gene>
<keyword evidence="2" id="KW-1185">Reference proteome</keyword>
<evidence type="ECO:0008006" key="3">
    <source>
        <dbReference type="Google" id="ProtNLM"/>
    </source>
</evidence>
<organism evidence="1 2">
    <name type="scientific">Streptomyces turgidiscabies (strain Car8)</name>
    <dbReference type="NCBI Taxonomy" id="698760"/>
    <lineage>
        <taxon>Bacteria</taxon>
        <taxon>Bacillati</taxon>
        <taxon>Actinomycetota</taxon>
        <taxon>Actinomycetes</taxon>
        <taxon>Kitasatosporales</taxon>
        <taxon>Streptomycetaceae</taxon>
        <taxon>Streptomyces</taxon>
    </lineage>
</organism>
<dbReference type="GeneID" id="97400558"/>
<reference evidence="1 2" key="1">
    <citation type="journal article" date="2011" name="Plasmid">
        <title>Streptomyces turgidiscabies Car8 contains a modular pathogenicity island that shares virulence genes with other actinobacterial plant pathogens.</title>
        <authorList>
            <person name="Huguet-Tapia J.C."/>
            <person name="Badger J.H."/>
            <person name="Loria R."/>
            <person name="Pettis G.S."/>
        </authorList>
    </citation>
    <scope>NUCLEOTIDE SEQUENCE [LARGE SCALE GENOMIC DNA]</scope>
    <source>
        <strain evidence="1 2">Car8</strain>
    </source>
</reference>
<dbReference type="InterPro" id="IPR008767">
    <property type="entry name" value="Phage_SPP1_head-tail_adaptor"/>
</dbReference>
<name>L7ESR8_STRT8</name>
<dbReference type="PATRIC" id="fig|698760.3.peg.9265"/>
<dbReference type="EMBL" id="AEJB01000655">
    <property type="protein sequence ID" value="ELP61746.1"/>
    <property type="molecule type" value="Genomic_DNA"/>
</dbReference>